<dbReference type="RefSeq" id="XP_002776013.1">
    <property type="nucleotide sequence ID" value="XM_002775967.1"/>
</dbReference>
<dbReference type="Pfam" id="PF04998">
    <property type="entry name" value="RNA_pol_Rpb1_5"/>
    <property type="match status" value="1"/>
</dbReference>
<organism evidence="8">
    <name type="scientific">Perkinsus marinus (strain ATCC 50983 / TXsc)</name>
    <dbReference type="NCBI Taxonomy" id="423536"/>
    <lineage>
        <taxon>Eukaryota</taxon>
        <taxon>Sar</taxon>
        <taxon>Alveolata</taxon>
        <taxon>Perkinsozoa</taxon>
        <taxon>Perkinsea</taxon>
        <taxon>Perkinsida</taxon>
        <taxon>Perkinsidae</taxon>
        <taxon>Perkinsus</taxon>
    </lineage>
</organism>
<keyword evidence="3" id="KW-0808">Transferase</keyword>
<dbReference type="InterPro" id="IPR007081">
    <property type="entry name" value="RNA_pol_Rpb1_5"/>
</dbReference>
<dbReference type="OrthoDB" id="447488at2759"/>
<protein>
    <recommendedName>
        <fullName evidence="1">DNA-directed RNA polymerase</fullName>
        <ecNumber evidence="1">2.7.7.6</ecNumber>
    </recommendedName>
</protein>
<evidence type="ECO:0000256" key="3">
    <source>
        <dbReference type="ARBA" id="ARBA00022679"/>
    </source>
</evidence>
<dbReference type="GeneID" id="9043041"/>
<dbReference type="PANTHER" id="PTHR19376:SF37">
    <property type="entry name" value="DNA-DIRECTED RNA POLYMERASE II SUBUNIT RPB1"/>
    <property type="match status" value="1"/>
</dbReference>
<keyword evidence="8" id="KW-1185">Reference proteome</keyword>
<keyword evidence="2 7" id="KW-0240">DNA-directed RNA polymerase</keyword>
<feature type="domain" description="RNA polymerase Rpb1" evidence="6">
    <location>
        <begin position="12"/>
        <end position="124"/>
    </location>
</feature>
<dbReference type="GO" id="GO:0005665">
    <property type="term" value="C:RNA polymerase II, core complex"/>
    <property type="evidence" value="ECO:0007669"/>
    <property type="project" value="TreeGrafter"/>
</dbReference>
<dbReference type="InParanoid" id="C5L610"/>
<dbReference type="PANTHER" id="PTHR19376">
    <property type="entry name" value="DNA-DIRECTED RNA POLYMERASE"/>
    <property type="match status" value="1"/>
</dbReference>
<dbReference type="GO" id="GO:0006351">
    <property type="term" value="P:DNA-templated transcription"/>
    <property type="evidence" value="ECO:0007669"/>
    <property type="project" value="InterPro"/>
</dbReference>
<dbReference type="Proteomes" id="UP000007800">
    <property type="component" value="Unassembled WGS sequence"/>
</dbReference>
<evidence type="ECO:0000256" key="4">
    <source>
        <dbReference type="ARBA" id="ARBA00022695"/>
    </source>
</evidence>
<proteinExistence type="predicted"/>
<dbReference type="EMBL" id="GG679668">
    <property type="protein sequence ID" value="EER07829.1"/>
    <property type="molecule type" value="Genomic_DNA"/>
</dbReference>
<feature type="non-terminal residue" evidence="7">
    <location>
        <position position="125"/>
    </location>
</feature>
<keyword evidence="5" id="KW-0804">Transcription</keyword>
<evidence type="ECO:0000256" key="2">
    <source>
        <dbReference type="ARBA" id="ARBA00022478"/>
    </source>
</evidence>
<keyword evidence="4" id="KW-0548">Nucleotidyltransferase</keyword>
<evidence type="ECO:0000259" key="6">
    <source>
        <dbReference type="Pfam" id="PF04998"/>
    </source>
</evidence>
<dbReference type="GO" id="GO:0003899">
    <property type="term" value="F:DNA-directed RNA polymerase activity"/>
    <property type="evidence" value="ECO:0007669"/>
    <property type="project" value="UniProtKB-EC"/>
</dbReference>
<evidence type="ECO:0000313" key="8">
    <source>
        <dbReference type="Proteomes" id="UP000007800"/>
    </source>
</evidence>
<evidence type="ECO:0000256" key="1">
    <source>
        <dbReference type="ARBA" id="ARBA00012418"/>
    </source>
</evidence>
<accession>C5L610</accession>
<gene>
    <name evidence="7" type="ORF">Pmar_PMAR012146</name>
</gene>
<dbReference type="GO" id="GO:0003677">
    <property type="term" value="F:DNA binding"/>
    <property type="evidence" value="ECO:0007669"/>
    <property type="project" value="InterPro"/>
</dbReference>
<name>C5L610_PERM5</name>
<dbReference type="SUPFAM" id="SSF64484">
    <property type="entry name" value="beta and beta-prime subunits of DNA dependent RNA-polymerase"/>
    <property type="match status" value="1"/>
</dbReference>
<evidence type="ECO:0000256" key="5">
    <source>
        <dbReference type="ARBA" id="ARBA00023163"/>
    </source>
</evidence>
<reference evidence="7 8" key="1">
    <citation type="submission" date="2008-07" db="EMBL/GenBank/DDBJ databases">
        <authorList>
            <person name="El-Sayed N."/>
            <person name="Caler E."/>
            <person name="Inman J."/>
            <person name="Amedeo P."/>
            <person name="Hass B."/>
            <person name="Wortman J."/>
        </authorList>
    </citation>
    <scope>NUCLEOTIDE SEQUENCE [LARGE SCALE GENOMIC DNA]</scope>
    <source>
        <strain evidence="8">ATCC 50983 / TXsc</strain>
    </source>
</reference>
<dbReference type="InterPro" id="IPR045867">
    <property type="entry name" value="DNA-dir_RpoC_beta_prime"/>
</dbReference>
<evidence type="ECO:0000313" key="7">
    <source>
        <dbReference type="EMBL" id="EER07829.1"/>
    </source>
</evidence>
<dbReference type="EC" id="2.7.7.6" evidence="1"/>
<dbReference type="AlphaFoldDB" id="C5L610"/>
<sequence length="125" mass="14242">MYTSLMMIPTSRGIPGVTKCYMRQDNKVQYGNDVGTFARSREWVLDTDGCNLEQVLTMEAVDSTRTSSNDIVEILNVLGIKACRKALLNELRQVISFDGSYVNYRHMSVLWDTMCQKGHLRPTSR</sequence>